<organism evidence="2 3">
    <name type="scientific">Polyporus arcularius HHB13444</name>
    <dbReference type="NCBI Taxonomy" id="1314778"/>
    <lineage>
        <taxon>Eukaryota</taxon>
        <taxon>Fungi</taxon>
        <taxon>Dikarya</taxon>
        <taxon>Basidiomycota</taxon>
        <taxon>Agaricomycotina</taxon>
        <taxon>Agaricomycetes</taxon>
        <taxon>Polyporales</taxon>
        <taxon>Polyporaceae</taxon>
        <taxon>Polyporus</taxon>
    </lineage>
</organism>
<dbReference type="EMBL" id="ML210973">
    <property type="protein sequence ID" value="TFK94029.1"/>
    <property type="molecule type" value="Genomic_DNA"/>
</dbReference>
<evidence type="ECO:0000313" key="2">
    <source>
        <dbReference type="EMBL" id="TFK94029.1"/>
    </source>
</evidence>
<dbReference type="AlphaFoldDB" id="A0A5C3PZ16"/>
<keyword evidence="3" id="KW-1185">Reference proteome</keyword>
<name>A0A5C3PZ16_9APHY</name>
<accession>A0A5C3PZ16</accession>
<evidence type="ECO:0000256" key="1">
    <source>
        <dbReference type="SAM" id="MobiDB-lite"/>
    </source>
</evidence>
<feature type="region of interest" description="Disordered" evidence="1">
    <location>
        <begin position="135"/>
        <end position="155"/>
    </location>
</feature>
<sequence>MIAACMCIGSSNQGRVFHWFHLLACSSWHPAVVHNSFYYRVQQVPGYLPGNLKRCSLACSVGVLRCATIIPRPIQLPLARKLSPANQHTQCPMGPASHARSLATPPLPDFASAPGVLLGCVLHSAGAVCGKGSARTRPTLTQKRDSPTNCRPYRPAARGTGGAVWEGTINWWRLWSQRVIVATGRHPGAAAAKTLRCRQTGGREYIQSLR</sequence>
<dbReference type="InParanoid" id="A0A5C3PZ16"/>
<dbReference type="Proteomes" id="UP000308197">
    <property type="component" value="Unassembled WGS sequence"/>
</dbReference>
<gene>
    <name evidence="2" type="ORF">K466DRAFT_21176</name>
</gene>
<protein>
    <submittedName>
        <fullName evidence="2">Uncharacterized protein</fullName>
    </submittedName>
</protein>
<reference evidence="2 3" key="1">
    <citation type="journal article" date="2019" name="Nat. Ecol. Evol.">
        <title>Megaphylogeny resolves global patterns of mushroom evolution.</title>
        <authorList>
            <person name="Varga T."/>
            <person name="Krizsan K."/>
            <person name="Foldi C."/>
            <person name="Dima B."/>
            <person name="Sanchez-Garcia M."/>
            <person name="Sanchez-Ramirez S."/>
            <person name="Szollosi G.J."/>
            <person name="Szarkandi J.G."/>
            <person name="Papp V."/>
            <person name="Albert L."/>
            <person name="Andreopoulos W."/>
            <person name="Angelini C."/>
            <person name="Antonin V."/>
            <person name="Barry K.W."/>
            <person name="Bougher N.L."/>
            <person name="Buchanan P."/>
            <person name="Buyck B."/>
            <person name="Bense V."/>
            <person name="Catcheside P."/>
            <person name="Chovatia M."/>
            <person name="Cooper J."/>
            <person name="Damon W."/>
            <person name="Desjardin D."/>
            <person name="Finy P."/>
            <person name="Geml J."/>
            <person name="Haridas S."/>
            <person name="Hughes K."/>
            <person name="Justo A."/>
            <person name="Karasinski D."/>
            <person name="Kautmanova I."/>
            <person name="Kiss B."/>
            <person name="Kocsube S."/>
            <person name="Kotiranta H."/>
            <person name="LaButti K.M."/>
            <person name="Lechner B.E."/>
            <person name="Liimatainen K."/>
            <person name="Lipzen A."/>
            <person name="Lukacs Z."/>
            <person name="Mihaltcheva S."/>
            <person name="Morgado L.N."/>
            <person name="Niskanen T."/>
            <person name="Noordeloos M.E."/>
            <person name="Ohm R.A."/>
            <person name="Ortiz-Santana B."/>
            <person name="Ovrebo C."/>
            <person name="Racz N."/>
            <person name="Riley R."/>
            <person name="Savchenko A."/>
            <person name="Shiryaev A."/>
            <person name="Soop K."/>
            <person name="Spirin V."/>
            <person name="Szebenyi C."/>
            <person name="Tomsovsky M."/>
            <person name="Tulloss R.E."/>
            <person name="Uehling J."/>
            <person name="Grigoriev I.V."/>
            <person name="Vagvolgyi C."/>
            <person name="Papp T."/>
            <person name="Martin F.M."/>
            <person name="Miettinen O."/>
            <person name="Hibbett D.S."/>
            <person name="Nagy L.G."/>
        </authorList>
    </citation>
    <scope>NUCLEOTIDE SEQUENCE [LARGE SCALE GENOMIC DNA]</scope>
    <source>
        <strain evidence="2 3">HHB13444</strain>
    </source>
</reference>
<proteinExistence type="predicted"/>
<evidence type="ECO:0000313" key="3">
    <source>
        <dbReference type="Proteomes" id="UP000308197"/>
    </source>
</evidence>